<dbReference type="InParanoid" id="E4XC29"/>
<dbReference type="EMBL" id="FN653035">
    <property type="protein sequence ID" value="CBY09154.1"/>
    <property type="molecule type" value="Genomic_DNA"/>
</dbReference>
<accession>E4XC29</accession>
<feature type="coiled-coil region" evidence="1">
    <location>
        <begin position="381"/>
        <end position="415"/>
    </location>
</feature>
<dbReference type="Proteomes" id="UP000001307">
    <property type="component" value="Unassembled WGS sequence"/>
</dbReference>
<name>E4XC29_OIKDI</name>
<evidence type="ECO:0000313" key="4">
    <source>
        <dbReference type="Proteomes" id="UP000001307"/>
    </source>
</evidence>
<evidence type="ECO:0000313" key="3">
    <source>
        <dbReference type="EMBL" id="CBY09154.1"/>
    </source>
</evidence>
<reference evidence="3" key="1">
    <citation type="journal article" date="2010" name="Science">
        <title>Plasticity of animal genome architecture unmasked by rapid evolution of a pelagic tunicate.</title>
        <authorList>
            <person name="Denoeud F."/>
            <person name="Henriet S."/>
            <person name="Mungpakdee S."/>
            <person name="Aury J.M."/>
            <person name="Da Silva C."/>
            <person name="Brinkmann H."/>
            <person name="Mikhaleva J."/>
            <person name="Olsen L.C."/>
            <person name="Jubin C."/>
            <person name="Canestro C."/>
            <person name="Bouquet J.M."/>
            <person name="Danks G."/>
            <person name="Poulain J."/>
            <person name="Campsteijn C."/>
            <person name="Adamski M."/>
            <person name="Cross I."/>
            <person name="Yadetie F."/>
            <person name="Muffato M."/>
            <person name="Louis A."/>
            <person name="Butcher S."/>
            <person name="Tsagkogeorga G."/>
            <person name="Konrad A."/>
            <person name="Singh S."/>
            <person name="Jensen M.F."/>
            <person name="Cong E.H."/>
            <person name="Eikeseth-Otteraa H."/>
            <person name="Noel B."/>
            <person name="Anthouard V."/>
            <person name="Porcel B.M."/>
            <person name="Kachouri-Lafond R."/>
            <person name="Nishino A."/>
            <person name="Ugolini M."/>
            <person name="Chourrout P."/>
            <person name="Nishida H."/>
            <person name="Aasland R."/>
            <person name="Huzurbazar S."/>
            <person name="Westhof E."/>
            <person name="Delsuc F."/>
            <person name="Lehrach H."/>
            <person name="Reinhardt R."/>
            <person name="Weissenbach J."/>
            <person name="Roy S.W."/>
            <person name="Artiguenave F."/>
            <person name="Postlethwait J.H."/>
            <person name="Manak J.R."/>
            <person name="Thompson E.M."/>
            <person name="Jaillon O."/>
            <person name="Du Pasquier L."/>
            <person name="Boudinot P."/>
            <person name="Liberles D.A."/>
            <person name="Volff J.N."/>
            <person name="Philippe H."/>
            <person name="Lenhard B."/>
            <person name="Roest Crollius H."/>
            <person name="Wincker P."/>
            <person name="Chourrout D."/>
        </authorList>
    </citation>
    <scope>NUCLEOTIDE SEQUENCE [LARGE SCALE GENOMIC DNA]</scope>
</reference>
<keyword evidence="4" id="KW-1185">Reference proteome</keyword>
<keyword evidence="1" id="KW-0175">Coiled coil</keyword>
<organism evidence="3">
    <name type="scientific">Oikopleura dioica</name>
    <name type="common">Tunicate</name>
    <dbReference type="NCBI Taxonomy" id="34765"/>
    <lineage>
        <taxon>Eukaryota</taxon>
        <taxon>Metazoa</taxon>
        <taxon>Chordata</taxon>
        <taxon>Tunicata</taxon>
        <taxon>Appendicularia</taxon>
        <taxon>Copelata</taxon>
        <taxon>Oikopleuridae</taxon>
        <taxon>Oikopleura</taxon>
    </lineage>
</organism>
<feature type="region of interest" description="Disordered" evidence="2">
    <location>
        <begin position="198"/>
        <end position="313"/>
    </location>
</feature>
<proteinExistence type="predicted"/>
<evidence type="ECO:0000256" key="2">
    <source>
        <dbReference type="SAM" id="MobiDB-lite"/>
    </source>
</evidence>
<feature type="compositionally biased region" description="Basic residues" evidence="2">
    <location>
        <begin position="290"/>
        <end position="299"/>
    </location>
</feature>
<gene>
    <name evidence="3" type="ORF">GSOID_T00007681001</name>
</gene>
<evidence type="ECO:0000256" key="1">
    <source>
        <dbReference type="SAM" id="Coils"/>
    </source>
</evidence>
<sequence length="450" mass="51718">MLLEKKPTLFQLCHKLNSLQEFDTIEKVFIGNDEQSNVHVSFQRKLAMIMVLSEHSADYDYYPIHKHEISSAKIWQNDSHFLVQMVLNDDFDINQMTQEKIKLVFARNTLFCGERIDDLFRREGSFFFNAETSKISNASSVRSLPISEVKELRSVVDMEVINENCETQHSVDTSQRLSKQYSESRSLRSSSYFRGEIVRLNAGRTPGPKTMEAPSRKMRQSDSDSTRAPLTRGFETQFKLKQTPKNAKKTKKNPPQQLATFAKSDSSDSDEEEIAGPSATIAMEKYHVRERSRKSNKSRSSKESRKTTPDMPVEFQSSSTELIMAPPRKKAKALTSSTSTMQKVSPNVSEAVSKEQQMMMQQFKEKFATISKFMPRVQEIINEIQSVKNQVDDNCKRHEKQMKKTRKAMRKHCKETIRESAKSAVDGERKGLIANLAQQVMKRVVMELRK</sequence>
<dbReference type="AlphaFoldDB" id="E4XC29"/>
<protein>
    <submittedName>
        <fullName evidence="3">Uncharacterized protein</fullName>
    </submittedName>
</protein>